<dbReference type="GO" id="GO:0006412">
    <property type="term" value="P:translation"/>
    <property type="evidence" value="ECO:0007669"/>
    <property type="project" value="InterPro"/>
</dbReference>
<dbReference type="AlphaFoldDB" id="A0A183J9I0"/>
<evidence type="ECO:0000313" key="2">
    <source>
        <dbReference type="Proteomes" id="UP000270296"/>
    </source>
</evidence>
<dbReference type="FunFam" id="6.10.250.3260:FF:000001">
    <property type="entry name" value="60S ribosomal protein L21"/>
    <property type="match status" value="1"/>
</dbReference>
<evidence type="ECO:0000313" key="1">
    <source>
        <dbReference type="EMBL" id="VDP49319.1"/>
    </source>
</evidence>
<dbReference type="EMBL" id="UZAM01018047">
    <property type="protein sequence ID" value="VDP49319.1"/>
    <property type="molecule type" value="Genomic_DNA"/>
</dbReference>
<dbReference type="GO" id="GO:0003735">
    <property type="term" value="F:structural constituent of ribosome"/>
    <property type="evidence" value="ECO:0007669"/>
    <property type="project" value="InterPro"/>
</dbReference>
<dbReference type="Gene3D" id="6.10.250.3260">
    <property type="match status" value="1"/>
</dbReference>
<dbReference type="OrthoDB" id="1539250at2759"/>
<dbReference type="WBParaSite" id="SBAD_0001293701-mRNA-1">
    <property type="protein sequence ID" value="SBAD_0001293701-mRNA-1"/>
    <property type="gene ID" value="SBAD_0001293701"/>
</dbReference>
<organism evidence="3">
    <name type="scientific">Soboliphyme baturini</name>
    <dbReference type="NCBI Taxonomy" id="241478"/>
    <lineage>
        <taxon>Eukaryota</taxon>
        <taxon>Metazoa</taxon>
        <taxon>Ecdysozoa</taxon>
        <taxon>Nematoda</taxon>
        <taxon>Enoplea</taxon>
        <taxon>Dorylaimia</taxon>
        <taxon>Dioctophymatida</taxon>
        <taxon>Dioctophymatoidea</taxon>
        <taxon>Soboliphymatidae</taxon>
        <taxon>Soboliphyme</taxon>
    </lineage>
</organism>
<protein>
    <submittedName>
        <fullName evidence="3">60S ribosomal protein L21</fullName>
    </submittedName>
</protein>
<name>A0A183J9I0_9BILA</name>
<dbReference type="InterPro" id="IPR001147">
    <property type="entry name" value="Ribosomal_eL21"/>
</dbReference>
<evidence type="ECO:0000313" key="3">
    <source>
        <dbReference type="WBParaSite" id="SBAD_0001293701-mRNA-1"/>
    </source>
</evidence>
<dbReference type="Proteomes" id="UP000270296">
    <property type="component" value="Unassembled WGS sequence"/>
</dbReference>
<dbReference type="GO" id="GO:0005840">
    <property type="term" value="C:ribosome"/>
    <property type="evidence" value="ECO:0007669"/>
    <property type="project" value="InterPro"/>
</dbReference>
<proteinExistence type="predicted"/>
<reference evidence="3" key="1">
    <citation type="submission" date="2016-06" db="UniProtKB">
        <authorList>
            <consortium name="WormBaseParasite"/>
        </authorList>
    </citation>
    <scope>IDENTIFICATION</scope>
</reference>
<keyword evidence="2" id="KW-1185">Reference proteome</keyword>
<reference evidence="1 2" key="2">
    <citation type="submission" date="2018-11" db="EMBL/GenBank/DDBJ databases">
        <authorList>
            <consortium name="Pathogen Informatics"/>
        </authorList>
    </citation>
    <scope>NUCLEOTIDE SEQUENCE [LARGE SCALE GENOMIC DNA]</scope>
</reference>
<sequence length="90" mass="10903">MRITVQNIFRHRVIPKRINVRVEHVKPSKCRDDFLKRVKRNAELRKISKETGQRFCLKRKPAEPPLAHFIHRVKKHPPKMLEVLPYQYLI</sequence>
<gene>
    <name evidence="1" type="ORF">SBAD_LOCUS12528</name>
</gene>
<accession>A0A183J9I0</accession>
<dbReference type="PANTHER" id="PTHR20981">
    <property type="entry name" value="60S RIBOSOMAL PROTEIN L21"/>
    <property type="match status" value="1"/>
</dbReference>